<reference evidence="1" key="1">
    <citation type="submission" date="2020-04" db="EMBL/GenBank/DDBJ databases">
        <authorList>
            <person name="Chiriac C."/>
            <person name="Salcher M."/>
            <person name="Ghai R."/>
            <person name="Kavagutti S V."/>
        </authorList>
    </citation>
    <scope>NUCLEOTIDE SEQUENCE</scope>
</reference>
<accession>A0A6J5MXL5</accession>
<protein>
    <submittedName>
        <fullName evidence="1">Uncharacterized protein</fullName>
    </submittedName>
</protein>
<dbReference type="EMBL" id="LR796506">
    <property type="protein sequence ID" value="CAB4148429.1"/>
    <property type="molecule type" value="Genomic_DNA"/>
</dbReference>
<name>A0A6J5MXL5_9CAUD</name>
<sequence>MPHEFYAACEGYLERQKESAMVIRFASFRVAEAMAGSKAIGKINKFWPMDDEDKKEVEPMTADRYKAILERHNLKIK</sequence>
<organism evidence="1">
    <name type="scientific">uncultured Caudovirales phage</name>
    <dbReference type="NCBI Taxonomy" id="2100421"/>
    <lineage>
        <taxon>Viruses</taxon>
        <taxon>Duplodnaviria</taxon>
        <taxon>Heunggongvirae</taxon>
        <taxon>Uroviricota</taxon>
        <taxon>Caudoviricetes</taxon>
        <taxon>Peduoviridae</taxon>
        <taxon>Maltschvirus</taxon>
        <taxon>Maltschvirus maltsch</taxon>
    </lineage>
</organism>
<evidence type="ECO:0000313" key="1">
    <source>
        <dbReference type="EMBL" id="CAB4148429.1"/>
    </source>
</evidence>
<gene>
    <name evidence="1" type="ORF">UFOVP535_3</name>
</gene>
<proteinExistence type="predicted"/>